<dbReference type="SUPFAM" id="SSF53335">
    <property type="entry name" value="S-adenosyl-L-methionine-dependent methyltransferases"/>
    <property type="match status" value="1"/>
</dbReference>
<dbReference type="InterPro" id="IPR001077">
    <property type="entry name" value="COMT_C"/>
</dbReference>
<dbReference type="InterPro" id="IPR029063">
    <property type="entry name" value="SAM-dependent_MTases_sf"/>
</dbReference>
<dbReference type="Gene3D" id="3.40.50.150">
    <property type="entry name" value="Vaccinia Virus protein VP39"/>
    <property type="match status" value="1"/>
</dbReference>
<dbReference type="Pfam" id="PF08100">
    <property type="entry name" value="Dimerisation"/>
    <property type="match status" value="1"/>
</dbReference>
<evidence type="ECO:0000313" key="7">
    <source>
        <dbReference type="Proteomes" id="UP001569904"/>
    </source>
</evidence>
<dbReference type="EMBL" id="JAXCEH010000019">
    <property type="protein sequence ID" value="MFA1557160.1"/>
    <property type="molecule type" value="Genomic_DNA"/>
</dbReference>
<dbReference type="PANTHER" id="PTHR11746">
    <property type="entry name" value="O-METHYLTRANSFERASE"/>
    <property type="match status" value="1"/>
</dbReference>
<dbReference type="Gene3D" id="1.10.10.10">
    <property type="entry name" value="Winged helix-like DNA-binding domain superfamily/Winged helix DNA-binding domain"/>
    <property type="match status" value="1"/>
</dbReference>
<dbReference type="InterPro" id="IPR036390">
    <property type="entry name" value="WH_DNA-bd_sf"/>
</dbReference>
<dbReference type="SUPFAM" id="SSF46785">
    <property type="entry name" value="Winged helix' DNA-binding domain"/>
    <property type="match status" value="1"/>
</dbReference>
<feature type="domain" description="O-methyltransferase C-terminal" evidence="4">
    <location>
        <begin position="168"/>
        <end position="314"/>
    </location>
</feature>
<dbReference type="PROSITE" id="PS51683">
    <property type="entry name" value="SAM_OMT_II"/>
    <property type="match status" value="1"/>
</dbReference>
<organism evidence="6 7">
    <name type="scientific">Actinomadura chokoriensis</name>
    <dbReference type="NCBI Taxonomy" id="454156"/>
    <lineage>
        <taxon>Bacteria</taxon>
        <taxon>Bacillati</taxon>
        <taxon>Actinomycetota</taxon>
        <taxon>Actinomycetes</taxon>
        <taxon>Streptosporangiales</taxon>
        <taxon>Thermomonosporaceae</taxon>
        <taxon>Actinomadura</taxon>
    </lineage>
</organism>
<keyword evidence="1 6" id="KW-0489">Methyltransferase</keyword>
<dbReference type="CDD" id="cd02440">
    <property type="entry name" value="AdoMet_MTases"/>
    <property type="match status" value="1"/>
</dbReference>
<name>A0ABV4R4W9_9ACTN</name>
<sequence length="344" mass="37529">MTITRAWLNDVMRAYKKTSLLRTAIELGVFDALAGGARTSAEIACRTGAHPRGIRILLDALAASGMVDARSGGYRLVPGAGELLVSTSPSYYGEMAKVMASDYEWESLGRLTQAVRHGGSVEEENAETPGFGYWETFASFASAVTLPTARVMADMLEPWAADRPDLDVLDVACGHGLYGFGVARRFPQATLACLDWDNVLRITEKHAAEQQVRERTRFIAGDMFEVDYQGPYDLILVTNVLHHFSPDRATELLRRAARALKPGGRVAVVSMVRTGPPAEDPEAHMFSVLMLAWTDMGEVHSDEVHHDVLTAAGFTDVQRRQVPDLAFHVFVAALADPADGATRP</sequence>
<dbReference type="GO" id="GO:0032259">
    <property type="term" value="P:methylation"/>
    <property type="evidence" value="ECO:0007669"/>
    <property type="project" value="UniProtKB-KW"/>
</dbReference>
<dbReference type="GO" id="GO:0008168">
    <property type="term" value="F:methyltransferase activity"/>
    <property type="evidence" value="ECO:0007669"/>
    <property type="project" value="UniProtKB-KW"/>
</dbReference>
<feature type="domain" description="O-methyltransferase dimerisation" evidence="5">
    <location>
        <begin position="11"/>
        <end position="80"/>
    </location>
</feature>
<dbReference type="RefSeq" id="WP_371943902.1">
    <property type="nucleotide sequence ID" value="NZ_JAXCEH010000019.1"/>
</dbReference>
<dbReference type="PIRSF" id="PIRSF005739">
    <property type="entry name" value="O-mtase"/>
    <property type="match status" value="1"/>
</dbReference>
<keyword evidence="3" id="KW-0949">S-adenosyl-L-methionine</keyword>
<comment type="caution">
    <text evidence="6">The sequence shown here is derived from an EMBL/GenBank/DDBJ whole genome shotgun (WGS) entry which is preliminary data.</text>
</comment>
<evidence type="ECO:0000256" key="3">
    <source>
        <dbReference type="ARBA" id="ARBA00022691"/>
    </source>
</evidence>
<dbReference type="InterPro" id="IPR012967">
    <property type="entry name" value="COMT_dimerisation"/>
</dbReference>
<evidence type="ECO:0000256" key="1">
    <source>
        <dbReference type="ARBA" id="ARBA00022603"/>
    </source>
</evidence>
<gene>
    <name evidence="6" type="ORF">SM436_26075</name>
</gene>
<protein>
    <submittedName>
        <fullName evidence="6">Methyltransferase</fullName>
    </submittedName>
</protein>
<keyword evidence="7" id="KW-1185">Reference proteome</keyword>
<evidence type="ECO:0000259" key="5">
    <source>
        <dbReference type="Pfam" id="PF08100"/>
    </source>
</evidence>
<evidence type="ECO:0000256" key="2">
    <source>
        <dbReference type="ARBA" id="ARBA00022679"/>
    </source>
</evidence>
<evidence type="ECO:0000259" key="4">
    <source>
        <dbReference type="Pfam" id="PF00891"/>
    </source>
</evidence>
<accession>A0ABV4R4W9</accession>
<reference evidence="6 7" key="1">
    <citation type="submission" date="2023-11" db="EMBL/GenBank/DDBJ databases">
        <title>Actinomadura monticuli sp. nov., isolated from volcanic ash.</title>
        <authorList>
            <person name="Lee S.D."/>
            <person name="Yang H."/>
            <person name="Kim I.S."/>
        </authorList>
    </citation>
    <scope>NUCLEOTIDE SEQUENCE [LARGE SCALE GENOMIC DNA]</scope>
    <source>
        <strain evidence="6 7">DSM 45346</strain>
    </source>
</reference>
<proteinExistence type="predicted"/>
<dbReference type="Proteomes" id="UP001569904">
    <property type="component" value="Unassembled WGS sequence"/>
</dbReference>
<dbReference type="Pfam" id="PF00891">
    <property type="entry name" value="Methyltransf_2"/>
    <property type="match status" value="1"/>
</dbReference>
<evidence type="ECO:0000313" key="6">
    <source>
        <dbReference type="EMBL" id="MFA1557160.1"/>
    </source>
</evidence>
<dbReference type="InterPro" id="IPR016461">
    <property type="entry name" value="COMT-like"/>
</dbReference>
<dbReference type="InterPro" id="IPR036388">
    <property type="entry name" value="WH-like_DNA-bd_sf"/>
</dbReference>
<keyword evidence="2" id="KW-0808">Transferase</keyword>